<dbReference type="InterPro" id="IPR044613">
    <property type="entry name" value="Nep1/2-like"/>
</dbReference>
<protein>
    <recommendedName>
        <fullName evidence="5">Ubiquitin-like protease family profile domain-containing protein</fullName>
    </recommendedName>
</protein>
<name>T1GDP9_MEGSC</name>
<dbReference type="GO" id="GO:0019784">
    <property type="term" value="F:deNEDDylase activity"/>
    <property type="evidence" value="ECO:0007669"/>
    <property type="project" value="InterPro"/>
</dbReference>
<proteinExistence type="inferred from homology"/>
<evidence type="ECO:0000256" key="4">
    <source>
        <dbReference type="ARBA" id="ARBA00022807"/>
    </source>
</evidence>
<sequence length="218" mass="25405">MSSESQRHHPDPYALSFNDSLLRVSDVQLLKGPHWLNDQIISFYFEYLQKCKFKTNSDISFVSPEVTQCMKLMDDSELEMMFQDNEFHKKSFLFFALNDNDSYRAGGTHWSLAVLSRPERAFFHFDSCNNQNFSHCQQFVKRIKDTLNCSRYLVKSVRCLQQLNGYDCGIHVLSMAEHIGDYVNRFECIDGFEGLHLDHVSRKRGEILKIIQILGGKV</sequence>
<dbReference type="GO" id="GO:0006508">
    <property type="term" value="P:proteolysis"/>
    <property type="evidence" value="ECO:0007669"/>
    <property type="project" value="UniProtKB-KW"/>
</dbReference>
<dbReference type="OMA" id="GFYFEYL"/>
<dbReference type="HOGENOM" id="CLU_043678_3_1_1"/>
<accession>T1GDP9</accession>
<dbReference type="EnsemblMetazoa" id="MESCA001440-RA">
    <property type="protein sequence ID" value="MESCA001440-PA"/>
    <property type="gene ID" value="MESCA001440"/>
</dbReference>
<dbReference type="InterPro" id="IPR003653">
    <property type="entry name" value="Peptidase_C48_C"/>
</dbReference>
<dbReference type="Pfam" id="PF02902">
    <property type="entry name" value="Peptidase_C48"/>
    <property type="match status" value="1"/>
</dbReference>
<reference evidence="6" key="2">
    <citation type="submission" date="2015-06" db="UniProtKB">
        <authorList>
            <consortium name="EnsemblMetazoa"/>
        </authorList>
    </citation>
    <scope>IDENTIFICATION</scope>
</reference>
<reference evidence="7" key="1">
    <citation type="submission" date="2013-02" db="EMBL/GenBank/DDBJ databases">
        <authorList>
            <person name="Hughes D."/>
        </authorList>
    </citation>
    <scope>NUCLEOTIDE SEQUENCE</scope>
    <source>
        <strain>Durham</strain>
        <strain evidence="7">NC isolate 2 -- Noor lab</strain>
    </source>
</reference>
<evidence type="ECO:0000259" key="5">
    <source>
        <dbReference type="PROSITE" id="PS50600"/>
    </source>
</evidence>
<keyword evidence="3" id="KW-0378">Hydrolase</keyword>
<evidence type="ECO:0000256" key="2">
    <source>
        <dbReference type="ARBA" id="ARBA00022670"/>
    </source>
</evidence>
<dbReference type="EMBL" id="CAQQ02023992">
    <property type="status" value="NOT_ANNOTATED_CDS"/>
    <property type="molecule type" value="Genomic_DNA"/>
</dbReference>
<dbReference type="Proteomes" id="UP000015102">
    <property type="component" value="Unassembled WGS sequence"/>
</dbReference>
<dbReference type="GO" id="GO:0008234">
    <property type="term" value="F:cysteine-type peptidase activity"/>
    <property type="evidence" value="ECO:0007669"/>
    <property type="project" value="UniProtKB-KW"/>
</dbReference>
<evidence type="ECO:0000313" key="7">
    <source>
        <dbReference type="Proteomes" id="UP000015102"/>
    </source>
</evidence>
<keyword evidence="2" id="KW-0645">Protease</keyword>
<evidence type="ECO:0000313" key="6">
    <source>
        <dbReference type="EnsemblMetazoa" id="MESCA001440-PA"/>
    </source>
</evidence>
<comment type="similarity">
    <text evidence="1">Belongs to the peptidase C48 family.</text>
</comment>
<dbReference type="PANTHER" id="PTHR46468:SF1">
    <property type="entry name" value="SENTRIN-SPECIFIC PROTEASE 8"/>
    <property type="match status" value="1"/>
</dbReference>
<organism evidence="6 7">
    <name type="scientific">Megaselia scalaris</name>
    <name type="common">Humpbacked fly</name>
    <name type="synonym">Phora scalaris</name>
    <dbReference type="NCBI Taxonomy" id="36166"/>
    <lineage>
        <taxon>Eukaryota</taxon>
        <taxon>Metazoa</taxon>
        <taxon>Ecdysozoa</taxon>
        <taxon>Arthropoda</taxon>
        <taxon>Hexapoda</taxon>
        <taxon>Insecta</taxon>
        <taxon>Pterygota</taxon>
        <taxon>Neoptera</taxon>
        <taxon>Endopterygota</taxon>
        <taxon>Diptera</taxon>
        <taxon>Brachycera</taxon>
        <taxon>Muscomorpha</taxon>
        <taxon>Platypezoidea</taxon>
        <taxon>Phoridae</taxon>
        <taxon>Megaseliini</taxon>
        <taxon>Megaselia</taxon>
    </lineage>
</organism>
<dbReference type="InterPro" id="IPR038765">
    <property type="entry name" value="Papain-like_cys_pep_sf"/>
</dbReference>
<keyword evidence="7" id="KW-1185">Reference proteome</keyword>
<feature type="domain" description="Ubiquitin-like protease family profile" evidence="5">
    <location>
        <begin position="20"/>
        <end position="179"/>
    </location>
</feature>
<dbReference type="PANTHER" id="PTHR46468">
    <property type="entry name" value="SENTRIN-SPECIFIC PROTEASE 8"/>
    <property type="match status" value="1"/>
</dbReference>
<dbReference type="GO" id="GO:0000338">
    <property type="term" value="P:protein deneddylation"/>
    <property type="evidence" value="ECO:0007669"/>
    <property type="project" value="TreeGrafter"/>
</dbReference>
<dbReference type="STRING" id="36166.T1GDP9"/>
<dbReference type="AlphaFoldDB" id="T1GDP9"/>
<dbReference type="Gene3D" id="3.40.395.10">
    <property type="entry name" value="Adenoviral Proteinase, Chain A"/>
    <property type="match status" value="1"/>
</dbReference>
<keyword evidence="4" id="KW-0788">Thiol protease</keyword>
<evidence type="ECO:0000256" key="1">
    <source>
        <dbReference type="ARBA" id="ARBA00005234"/>
    </source>
</evidence>
<dbReference type="SUPFAM" id="SSF54001">
    <property type="entry name" value="Cysteine proteinases"/>
    <property type="match status" value="1"/>
</dbReference>
<evidence type="ECO:0000256" key="3">
    <source>
        <dbReference type="ARBA" id="ARBA00022801"/>
    </source>
</evidence>
<dbReference type="PROSITE" id="PS50600">
    <property type="entry name" value="ULP_PROTEASE"/>
    <property type="match status" value="1"/>
</dbReference>